<evidence type="ECO:0000256" key="5">
    <source>
        <dbReference type="SAM" id="Phobius"/>
    </source>
</evidence>
<organism evidence="6">
    <name type="scientific">Oceaniferula spumae</name>
    <dbReference type="NCBI Taxonomy" id="2979115"/>
    <lineage>
        <taxon>Bacteria</taxon>
        <taxon>Pseudomonadati</taxon>
        <taxon>Verrucomicrobiota</taxon>
        <taxon>Verrucomicrobiia</taxon>
        <taxon>Verrucomicrobiales</taxon>
        <taxon>Verrucomicrobiaceae</taxon>
        <taxon>Oceaniferula</taxon>
    </lineage>
</organism>
<keyword evidence="2 5" id="KW-0812">Transmembrane</keyword>
<comment type="subcellular location">
    <subcellularLocation>
        <location evidence="1">Membrane</location>
        <topology evidence="1">Multi-pass membrane protein</topology>
    </subcellularLocation>
</comment>
<dbReference type="KEGG" id="osu:NT6N_29590"/>
<feature type="transmembrane region" description="Helical" evidence="5">
    <location>
        <begin position="106"/>
        <end position="131"/>
    </location>
</feature>
<protein>
    <recommendedName>
        <fullName evidence="7">DUF4870 domain-containing protein</fullName>
    </recommendedName>
</protein>
<gene>
    <name evidence="6" type="ORF">NT6N_29590</name>
</gene>
<dbReference type="Pfam" id="PF09685">
    <property type="entry name" value="MamF_MmsF"/>
    <property type="match status" value="1"/>
</dbReference>
<proteinExistence type="predicted"/>
<feature type="transmembrane region" description="Helical" evidence="5">
    <location>
        <begin position="41"/>
        <end position="61"/>
    </location>
</feature>
<dbReference type="InterPro" id="IPR019109">
    <property type="entry name" value="MamF_MmsF"/>
</dbReference>
<feature type="transmembrane region" description="Helical" evidence="5">
    <location>
        <begin position="81"/>
        <end position="100"/>
    </location>
</feature>
<evidence type="ECO:0008006" key="7">
    <source>
        <dbReference type="Google" id="ProtNLM"/>
    </source>
</evidence>
<name>A0AAT9FPS1_9BACT</name>
<evidence type="ECO:0000256" key="2">
    <source>
        <dbReference type="ARBA" id="ARBA00022692"/>
    </source>
</evidence>
<evidence type="ECO:0000256" key="1">
    <source>
        <dbReference type="ARBA" id="ARBA00004141"/>
    </source>
</evidence>
<accession>A0AAT9FPS1</accession>
<sequence length="150" mass="16594">MPVVPDVNPYLTPAQPPMLPQAHAVGMDANGVTQDERTMGMLMHLLGLLTGFIGILILWLVKKDQSRFIDFHGREALNFMISMFLYTMSLLALALVVGVVTMGIGIMLIIPIIMLLSIGQIVCEVMACIAANRGDWHRYPMTIRMIPDAK</sequence>
<dbReference type="EMBL" id="AP026866">
    <property type="protein sequence ID" value="BDS07919.1"/>
    <property type="molecule type" value="Genomic_DNA"/>
</dbReference>
<evidence type="ECO:0000256" key="3">
    <source>
        <dbReference type="ARBA" id="ARBA00022989"/>
    </source>
</evidence>
<keyword evidence="4 5" id="KW-0472">Membrane</keyword>
<evidence type="ECO:0000313" key="6">
    <source>
        <dbReference type="EMBL" id="BDS07919.1"/>
    </source>
</evidence>
<reference evidence="6" key="1">
    <citation type="submission" date="2024-07" db="EMBL/GenBank/DDBJ databases">
        <title>Complete genome sequence of Verrucomicrobiaceae bacterium NT6N.</title>
        <authorList>
            <person name="Huang C."/>
            <person name="Takami H."/>
            <person name="Hamasaki K."/>
        </authorList>
    </citation>
    <scope>NUCLEOTIDE SEQUENCE</scope>
    <source>
        <strain evidence="6">NT6N</strain>
    </source>
</reference>
<dbReference type="AlphaFoldDB" id="A0AAT9FPS1"/>
<evidence type="ECO:0000256" key="4">
    <source>
        <dbReference type="ARBA" id="ARBA00023136"/>
    </source>
</evidence>
<keyword evidence="3 5" id="KW-1133">Transmembrane helix</keyword>